<dbReference type="GO" id="GO:0000271">
    <property type="term" value="P:polysaccharide biosynthetic process"/>
    <property type="evidence" value="ECO:0007669"/>
    <property type="project" value="InterPro"/>
</dbReference>
<dbReference type="InterPro" id="IPR001538">
    <property type="entry name" value="Man6P_isomerase-2_C"/>
</dbReference>
<keyword evidence="7" id="KW-0342">GTP-binding</keyword>
<dbReference type="InterPro" id="IPR005835">
    <property type="entry name" value="NTP_transferase_dom"/>
</dbReference>
<gene>
    <name evidence="13" type="ORF">GCM10008090_16670</name>
</gene>
<dbReference type="EMBL" id="BMXA01000002">
    <property type="protein sequence ID" value="GHA07504.1"/>
    <property type="molecule type" value="Genomic_DNA"/>
</dbReference>
<dbReference type="InterPro" id="IPR051161">
    <property type="entry name" value="Mannose-6P_isomerase_type2"/>
</dbReference>
<dbReference type="SUPFAM" id="SSF53448">
    <property type="entry name" value="Nucleotide-diphospho-sugar transferases"/>
    <property type="match status" value="1"/>
</dbReference>
<dbReference type="InterPro" id="IPR054566">
    <property type="entry name" value="ManC/GMP-like_b-helix"/>
</dbReference>
<dbReference type="Pfam" id="PF00483">
    <property type="entry name" value="NTP_transferase"/>
    <property type="match status" value="1"/>
</dbReference>
<dbReference type="GO" id="GO:0004475">
    <property type="term" value="F:mannose-1-phosphate guanylyltransferase (GTP) activity"/>
    <property type="evidence" value="ECO:0007669"/>
    <property type="project" value="UniProtKB-EC"/>
</dbReference>
<dbReference type="Gene3D" id="2.60.120.10">
    <property type="entry name" value="Jelly Rolls"/>
    <property type="match status" value="1"/>
</dbReference>
<organism evidence="13 14">
    <name type="scientific">Arenicella chitinivorans</name>
    <dbReference type="NCBI Taxonomy" id="1329800"/>
    <lineage>
        <taxon>Bacteria</taxon>
        <taxon>Pseudomonadati</taxon>
        <taxon>Pseudomonadota</taxon>
        <taxon>Gammaproteobacteria</taxon>
        <taxon>Arenicellales</taxon>
        <taxon>Arenicellaceae</taxon>
        <taxon>Arenicella</taxon>
    </lineage>
</organism>
<comment type="similarity">
    <text evidence="2 9">Belongs to the mannose-6-phosphate isomerase type 2 family.</text>
</comment>
<evidence type="ECO:0000256" key="5">
    <source>
        <dbReference type="ARBA" id="ARBA00022695"/>
    </source>
</evidence>
<evidence type="ECO:0000259" key="10">
    <source>
        <dbReference type="Pfam" id="PF00483"/>
    </source>
</evidence>
<comment type="caution">
    <text evidence="13">The sequence shown here is derived from an EMBL/GenBank/DDBJ whole genome shotgun (WGS) entry which is preliminary data.</text>
</comment>
<feature type="domain" description="MannoseP isomerase/GMP-like beta-helix" evidence="12">
    <location>
        <begin position="293"/>
        <end position="347"/>
    </location>
</feature>
<evidence type="ECO:0000256" key="3">
    <source>
        <dbReference type="ARBA" id="ARBA00012387"/>
    </source>
</evidence>
<dbReference type="InterPro" id="IPR011051">
    <property type="entry name" value="RmlC_Cupin_sf"/>
</dbReference>
<dbReference type="InterPro" id="IPR014710">
    <property type="entry name" value="RmlC-like_jellyroll"/>
</dbReference>
<feature type="domain" description="Nucleotidyl transferase" evidence="10">
    <location>
        <begin position="4"/>
        <end position="287"/>
    </location>
</feature>
<dbReference type="PANTHER" id="PTHR46390">
    <property type="entry name" value="MANNOSE-1-PHOSPHATE GUANYLYLTRANSFERASE"/>
    <property type="match status" value="1"/>
</dbReference>
<proteinExistence type="inferred from homology"/>
<protein>
    <recommendedName>
        <fullName evidence="3">mannose-1-phosphate guanylyltransferase</fullName>
        <ecNumber evidence="3">2.7.7.13</ecNumber>
    </recommendedName>
</protein>
<comment type="catalytic activity">
    <reaction evidence="8">
        <text>alpha-D-mannose 1-phosphate + GTP + H(+) = GDP-alpha-D-mannose + diphosphate</text>
        <dbReference type="Rhea" id="RHEA:15229"/>
        <dbReference type="ChEBI" id="CHEBI:15378"/>
        <dbReference type="ChEBI" id="CHEBI:33019"/>
        <dbReference type="ChEBI" id="CHEBI:37565"/>
        <dbReference type="ChEBI" id="CHEBI:57527"/>
        <dbReference type="ChEBI" id="CHEBI:58409"/>
        <dbReference type="EC" id="2.7.7.13"/>
    </reaction>
</comment>
<evidence type="ECO:0000256" key="1">
    <source>
        <dbReference type="ARBA" id="ARBA00004823"/>
    </source>
</evidence>
<evidence type="ECO:0000313" key="13">
    <source>
        <dbReference type="EMBL" id="GHA07504.1"/>
    </source>
</evidence>
<evidence type="ECO:0000256" key="6">
    <source>
        <dbReference type="ARBA" id="ARBA00022741"/>
    </source>
</evidence>
<dbReference type="Pfam" id="PF22640">
    <property type="entry name" value="ManC_GMP_beta-helix"/>
    <property type="match status" value="1"/>
</dbReference>
<dbReference type="SUPFAM" id="SSF51182">
    <property type="entry name" value="RmlC-like cupins"/>
    <property type="match status" value="1"/>
</dbReference>
<reference evidence="13" key="1">
    <citation type="journal article" date="2014" name="Int. J. Syst. Evol. Microbiol.">
        <title>Complete genome sequence of Corynebacterium casei LMG S-19264T (=DSM 44701T), isolated from a smear-ripened cheese.</title>
        <authorList>
            <consortium name="US DOE Joint Genome Institute (JGI-PGF)"/>
            <person name="Walter F."/>
            <person name="Albersmeier A."/>
            <person name="Kalinowski J."/>
            <person name="Ruckert C."/>
        </authorList>
    </citation>
    <scope>NUCLEOTIDE SEQUENCE</scope>
    <source>
        <strain evidence="13">KCTC 12711</strain>
    </source>
</reference>
<keyword evidence="14" id="KW-1185">Reference proteome</keyword>
<name>A0A918RQV8_9GAMM</name>
<dbReference type="Gene3D" id="3.90.550.10">
    <property type="entry name" value="Spore Coat Polysaccharide Biosynthesis Protein SpsA, Chain A"/>
    <property type="match status" value="1"/>
</dbReference>
<dbReference type="Pfam" id="PF01050">
    <property type="entry name" value="MannoseP_isomer"/>
    <property type="match status" value="1"/>
</dbReference>
<dbReference type="InterPro" id="IPR029044">
    <property type="entry name" value="Nucleotide-diphossugar_trans"/>
</dbReference>
<dbReference type="FunFam" id="2.60.120.10:FF:000032">
    <property type="entry name" value="Mannose-1-phosphate guanylyltransferase/mannose-6-phosphate isomerase"/>
    <property type="match status" value="1"/>
</dbReference>
<comment type="pathway">
    <text evidence="1">Nucleotide-sugar biosynthesis; GDP-alpha-D-mannose biosynthesis; GDP-alpha-D-mannose from alpha-D-mannose 1-phosphate (GTP route): step 1/1.</text>
</comment>
<feature type="domain" description="Mannose-6-phosphate isomerase type II C-terminal" evidence="11">
    <location>
        <begin position="351"/>
        <end position="466"/>
    </location>
</feature>
<evidence type="ECO:0000256" key="4">
    <source>
        <dbReference type="ARBA" id="ARBA00022679"/>
    </source>
</evidence>
<dbReference type="EC" id="2.7.7.13" evidence="3"/>
<evidence type="ECO:0000259" key="11">
    <source>
        <dbReference type="Pfam" id="PF01050"/>
    </source>
</evidence>
<dbReference type="InterPro" id="IPR049577">
    <property type="entry name" value="GMPP_N"/>
</dbReference>
<keyword evidence="6" id="KW-0547">Nucleotide-binding</keyword>
<sequence length="475" mass="52432">MKVPVILSGGVGSRLWPLSRGMYPKQLLPITDPDLSPLQQTVLRTRAAGDFSAPIVVCNEEHRFIVGEQLAQVGASDASVMLEPEGRNTAAAIAVAALHAASIDPESVLLVMPADHVILNEDRFLKAVDLAMSSAASGKLTTFGVVPTSPETGYGYIKRGVKLYDEVHQIESFKEKPDRGTAEQYLASGGYYWNGGIFALRADCYLDELQRYAPEVFEACSAAYSKMQHDLDFIRIGTEEFMMSPSISIDYAVMENTDNAAVVALDAGWSDVGSWSALWEVSNKDENGNACTGDVIVHNTRNTHIYSESKLVSAVGVEDLVIVETDDAILVTTKAECQEVKQIVKVLEHENRSHVKHHRKVYRPWGWYDSVDAGDRFQVKRIQVKPLAKLSVQMHNHRAEHWVVVRGVAEVLNGDKTMLLKENESTYIPVGVVHALRNPSEVDVLEIIEVQSGSYLGEDDIVRFEDQYGRAGTTD</sequence>
<dbReference type="GO" id="GO:0016853">
    <property type="term" value="F:isomerase activity"/>
    <property type="evidence" value="ECO:0007669"/>
    <property type="project" value="UniProtKB-KW"/>
</dbReference>
<evidence type="ECO:0000256" key="2">
    <source>
        <dbReference type="ARBA" id="ARBA00006115"/>
    </source>
</evidence>
<keyword evidence="13" id="KW-0413">Isomerase</keyword>
<evidence type="ECO:0000259" key="12">
    <source>
        <dbReference type="Pfam" id="PF22640"/>
    </source>
</evidence>
<evidence type="ECO:0000256" key="9">
    <source>
        <dbReference type="RuleBase" id="RU004190"/>
    </source>
</evidence>
<dbReference type="Proteomes" id="UP000614811">
    <property type="component" value="Unassembled WGS sequence"/>
</dbReference>
<dbReference type="NCBIfam" id="TIGR01479">
    <property type="entry name" value="GMP_PMI"/>
    <property type="match status" value="1"/>
</dbReference>
<evidence type="ECO:0000256" key="8">
    <source>
        <dbReference type="ARBA" id="ARBA00047343"/>
    </source>
</evidence>
<dbReference type="PANTHER" id="PTHR46390:SF1">
    <property type="entry name" value="MANNOSE-1-PHOSPHATE GUANYLYLTRANSFERASE"/>
    <property type="match status" value="1"/>
</dbReference>
<reference evidence="13" key="2">
    <citation type="submission" date="2020-09" db="EMBL/GenBank/DDBJ databases">
        <authorList>
            <person name="Sun Q."/>
            <person name="Kim S."/>
        </authorList>
    </citation>
    <scope>NUCLEOTIDE SEQUENCE</scope>
    <source>
        <strain evidence="13">KCTC 12711</strain>
    </source>
</reference>
<dbReference type="GO" id="GO:0005525">
    <property type="term" value="F:GTP binding"/>
    <property type="evidence" value="ECO:0007669"/>
    <property type="project" value="UniProtKB-KW"/>
</dbReference>
<dbReference type="FunFam" id="3.90.550.10:FF:000046">
    <property type="entry name" value="Mannose-1-phosphate guanylyltransferase (GDP)"/>
    <property type="match status" value="1"/>
</dbReference>
<dbReference type="InterPro" id="IPR006375">
    <property type="entry name" value="Man1P_GuaTrfase/Man6P_Isoase"/>
</dbReference>
<dbReference type="CDD" id="cd02213">
    <property type="entry name" value="cupin_PMI_typeII_C"/>
    <property type="match status" value="1"/>
</dbReference>
<dbReference type="GO" id="GO:0009298">
    <property type="term" value="P:GDP-mannose biosynthetic process"/>
    <property type="evidence" value="ECO:0007669"/>
    <property type="project" value="TreeGrafter"/>
</dbReference>
<dbReference type="AlphaFoldDB" id="A0A918RQV8"/>
<accession>A0A918RQV8</accession>
<keyword evidence="5 13" id="KW-0548">Nucleotidyltransferase</keyword>
<keyword evidence="4" id="KW-0808">Transferase</keyword>
<evidence type="ECO:0000256" key="7">
    <source>
        <dbReference type="ARBA" id="ARBA00023134"/>
    </source>
</evidence>
<evidence type="ECO:0000313" key="14">
    <source>
        <dbReference type="Proteomes" id="UP000614811"/>
    </source>
</evidence>
<dbReference type="CDD" id="cd02509">
    <property type="entry name" value="GDP-M1P_Guanylyltransferase"/>
    <property type="match status" value="1"/>
</dbReference>
<dbReference type="RefSeq" id="WP_189399760.1">
    <property type="nucleotide sequence ID" value="NZ_BMXA01000002.1"/>
</dbReference>